<dbReference type="Proteomes" id="UP000790347">
    <property type="component" value="Unassembled WGS sequence"/>
</dbReference>
<sequence>MKRMLCKVAGWKFIFHANVTAVFIGSPSRSSSFTGNRCPDNSASNLAYL</sequence>
<accession>A0A922I7U6</accession>
<name>A0A922I7U6_DERFA</name>
<keyword evidence="2" id="KW-1185">Reference proteome</keyword>
<dbReference type="EMBL" id="ASGP02000001">
    <property type="protein sequence ID" value="KAH9526987.1"/>
    <property type="molecule type" value="Genomic_DNA"/>
</dbReference>
<dbReference type="AlphaFoldDB" id="A0A922I7U6"/>
<evidence type="ECO:0000313" key="2">
    <source>
        <dbReference type="Proteomes" id="UP000790347"/>
    </source>
</evidence>
<gene>
    <name evidence="1" type="ORF">DERF_001039</name>
</gene>
<evidence type="ECO:0000313" key="1">
    <source>
        <dbReference type="EMBL" id="KAH9526987.1"/>
    </source>
</evidence>
<reference evidence="1" key="2">
    <citation type="journal article" date="2022" name="Res Sq">
        <title>Comparative Genomics Reveals Insights into the Divergent Evolution of Astigmatic Mites and Household Pest Adaptations.</title>
        <authorList>
            <person name="Xiong Q."/>
            <person name="Wan A.T.-Y."/>
            <person name="Liu X.-Y."/>
            <person name="Fung C.S.-H."/>
            <person name="Xiao X."/>
            <person name="Malainual N."/>
            <person name="Hou J."/>
            <person name="Wang L."/>
            <person name="Wang M."/>
            <person name="Yang K."/>
            <person name="Cui Y."/>
            <person name="Leung E."/>
            <person name="Nong W."/>
            <person name="Shin S.-K."/>
            <person name="Au S."/>
            <person name="Jeong K.Y."/>
            <person name="Chew F.T."/>
            <person name="Hui J."/>
            <person name="Leung T.F."/>
            <person name="Tungtrongchitr A."/>
            <person name="Zhong N."/>
            <person name="Liu Z."/>
            <person name="Tsui S."/>
        </authorList>
    </citation>
    <scope>NUCLEOTIDE SEQUENCE</scope>
    <source>
        <strain evidence="1">Derf</strain>
        <tissue evidence="1">Whole organism</tissue>
    </source>
</reference>
<proteinExistence type="predicted"/>
<protein>
    <submittedName>
        <fullName evidence="1">Uncharacterized protein</fullName>
    </submittedName>
</protein>
<reference evidence="1" key="1">
    <citation type="submission" date="2013-05" db="EMBL/GenBank/DDBJ databases">
        <authorList>
            <person name="Yim A.K.Y."/>
            <person name="Chan T.F."/>
            <person name="Ji K.M."/>
            <person name="Liu X.Y."/>
            <person name="Zhou J.W."/>
            <person name="Li R.Q."/>
            <person name="Yang K.Y."/>
            <person name="Li J."/>
            <person name="Li M."/>
            <person name="Law P.T.W."/>
            <person name="Wu Y.L."/>
            <person name="Cai Z.L."/>
            <person name="Qin H."/>
            <person name="Bao Y."/>
            <person name="Leung R.K.K."/>
            <person name="Ng P.K.S."/>
            <person name="Zou J."/>
            <person name="Zhong X.J."/>
            <person name="Ran P.X."/>
            <person name="Zhong N.S."/>
            <person name="Liu Z.G."/>
            <person name="Tsui S.K.W."/>
        </authorList>
    </citation>
    <scope>NUCLEOTIDE SEQUENCE</scope>
    <source>
        <strain evidence="1">Derf</strain>
        <tissue evidence="1">Whole organism</tissue>
    </source>
</reference>
<organism evidence="1 2">
    <name type="scientific">Dermatophagoides farinae</name>
    <name type="common">American house dust mite</name>
    <dbReference type="NCBI Taxonomy" id="6954"/>
    <lineage>
        <taxon>Eukaryota</taxon>
        <taxon>Metazoa</taxon>
        <taxon>Ecdysozoa</taxon>
        <taxon>Arthropoda</taxon>
        <taxon>Chelicerata</taxon>
        <taxon>Arachnida</taxon>
        <taxon>Acari</taxon>
        <taxon>Acariformes</taxon>
        <taxon>Sarcoptiformes</taxon>
        <taxon>Astigmata</taxon>
        <taxon>Psoroptidia</taxon>
        <taxon>Analgoidea</taxon>
        <taxon>Pyroglyphidae</taxon>
        <taxon>Dermatophagoidinae</taxon>
        <taxon>Dermatophagoides</taxon>
    </lineage>
</organism>
<comment type="caution">
    <text evidence="1">The sequence shown here is derived from an EMBL/GenBank/DDBJ whole genome shotgun (WGS) entry which is preliminary data.</text>
</comment>